<feature type="domain" description="Phosphoacetylglucosamine mutase AMG1" evidence="17">
    <location>
        <begin position="372"/>
        <end position="502"/>
    </location>
</feature>
<evidence type="ECO:0000256" key="6">
    <source>
        <dbReference type="ARBA" id="ARBA00022842"/>
    </source>
</evidence>
<comment type="cofactor">
    <cofactor evidence="10 13">
        <name>Mg(2+)</name>
        <dbReference type="ChEBI" id="CHEBI:18420"/>
    </cofactor>
    <text evidence="10 13">Binds 1 Mg(2+) ion per subunit.</text>
</comment>
<dbReference type="CDD" id="cd03086">
    <property type="entry name" value="PGM3"/>
    <property type="match status" value="1"/>
</dbReference>
<dbReference type="FunFam" id="3.40.120.10:FF:000051">
    <property type="entry name" value="Phosphoacetylglucosamine mutase"/>
    <property type="match status" value="1"/>
</dbReference>
<evidence type="ECO:0000256" key="9">
    <source>
        <dbReference type="ARBA" id="ARBA00032065"/>
    </source>
</evidence>
<keyword evidence="7 10" id="KW-0413">Isomerase</keyword>
<dbReference type="InterPro" id="IPR036900">
    <property type="entry name" value="A-D-PHexomutase_C_sf"/>
</dbReference>
<dbReference type="Pfam" id="PF02878">
    <property type="entry name" value="PGM_PMM_I"/>
    <property type="match status" value="1"/>
</dbReference>
<dbReference type="InterPro" id="IPR049022">
    <property type="entry name" value="AMG1_III"/>
</dbReference>
<dbReference type="InterPro" id="IPR005844">
    <property type="entry name" value="A-D-PHexomutase_a/b/a-I"/>
</dbReference>
<dbReference type="PANTHER" id="PTHR45955:SF1">
    <property type="entry name" value="PHOSPHOACETYLGLUCOSAMINE MUTASE"/>
    <property type="match status" value="1"/>
</dbReference>
<name>G0UR37_TRYCI</name>
<dbReference type="GO" id="GO:0046872">
    <property type="term" value="F:metal ion binding"/>
    <property type="evidence" value="ECO:0007669"/>
    <property type="project" value="UniProtKB-KW"/>
</dbReference>
<evidence type="ECO:0000256" key="11">
    <source>
        <dbReference type="PIRSR" id="PIRSR016408-1"/>
    </source>
</evidence>
<sequence>MLKGPIADAIRASVARFPLLHDARADPMPYGTSGFRTVGRLLPPVAARVVYVAVLRMWWGAQRKNNGGLKGCSTGCMVTASHNPSGDNGLKLIDLDGGMLESSWEAVCTQAANAVTGEDLLKVLNDWITLQEILPLKPEDVQNNCPYGAVHLSRDTRPSGADILEALISSLKCIDVSYNDHGILTTPQLHYMVKRANNTQLTGPDAIGVKDFTSALYAKEVLGSFGELLQIVTKGETPRERRQKIVIDAANGVGAVALKSLLKCADECTSGIFSKLFDVDVVHDCVEDITVLNHMCGADFTQKARHPSGETKKWAAANEKPRASCAAGEPQQRREEDEEEEIHYYSLDGDADRVVAFYHDRDAGDDVWWLLDGDRISILYALALRHWVGSEGIKLLDVGVVQTAYANGASTSYIKENLGICVYFSPTGVKNLHPIAHQRDIGAYFESNGHGTVLLNEKAISSKVSSLSPETRQVLSLLPKLVSQVCGDAIADVFACELILLALKMNFRSWVHLYSDVPSTQLKVNVKNPKLITTTPDERRALTPEGLQDAVDEAVSRAMKACPTSAALVRAFARPSGTEPIVRVYTEASDPTVSARLAQDVEKIVVQFCGEP</sequence>
<keyword evidence="5 10" id="KW-0479">Metal-binding</keyword>
<dbReference type="Gene3D" id="3.40.120.10">
    <property type="entry name" value="Alpha-D-Glucose-1,6-Bisphosphate, subunit A, domain 3"/>
    <property type="match status" value="2"/>
</dbReference>
<feature type="binding site" evidence="12">
    <location>
        <position position="583"/>
    </location>
    <ligand>
        <name>substrate</name>
    </ligand>
</feature>
<feature type="binding site" evidence="12">
    <location>
        <begin position="446"/>
        <end position="448"/>
    </location>
    <ligand>
        <name>substrate</name>
    </ligand>
</feature>
<dbReference type="EMBL" id="HE575321">
    <property type="protein sequence ID" value="CCC91848.1"/>
    <property type="molecule type" value="Genomic_DNA"/>
</dbReference>
<evidence type="ECO:0000256" key="7">
    <source>
        <dbReference type="ARBA" id="ARBA00023235"/>
    </source>
</evidence>
<dbReference type="GO" id="GO:0006048">
    <property type="term" value="P:UDP-N-acetylglucosamine biosynthetic process"/>
    <property type="evidence" value="ECO:0007669"/>
    <property type="project" value="UniProtKB-UniRule"/>
</dbReference>
<dbReference type="InterPro" id="IPR005843">
    <property type="entry name" value="A-D-PHexomutase_C"/>
</dbReference>
<dbReference type="PANTHER" id="PTHR45955">
    <property type="entry name" value="PHOSPHOACETYLGLUCOSAMINE MUTASE"/>
    <property type="match status" value="1"/>
</dbReference>
<evidence type="ECO:0000256" key="2">
    <source>
        <dbReference type="ARBA" id="ARBA00004865"/>
    </source>
</evidence>
<evidence type="ECO:0000256" key="1">
    <source>
        <dbReference type="ARBA" id="ARBA00000558"/>
    </source>
</evidence>
<dbReference type="GO" id="GO:0004610">
    <property type="term" value="F:phosphoacetylglucosamine mutase activity"/>
    <property type="evidence" value="ECO:0007669"/>
    <property type="project" value="UniProtKB-UniRule"/>
</dbReference>
<feature type="region of interest" description="Disordered" evidence="14">
    <location>
        <begin position="319"/>
        <end position="338"/>
    </location>
</feature>
<evidence type="ECO:0000256" key="14">
    <source>
        <dbReference type="SAM" id="MobiDB-lite"/>
    </source>
</evidence>
<dbReference type="UniPathway" id="UPA00113">
    <property type="reaction ID" value="UER00530"/>
</dbReference>
<reference evidence="18" key="1">
    <citation type="journal article" date="2012" name="Proc. Natl. Acad. Sci. U.S.A.">
        <title>Antigenic diversity is generated by distinct evolutionary mechanisms in African trypanosome species.</title>
        <authorList>
            <person name="Jackson A.P."/>
            <person name="Berry A."/>
            <person name="Aslett M."/>
            <person name="Allison H.C."/>
            <person name="Burton P."/>
            <person name="Vavrova-Anderson J."/>
            <person name="Brown R."/>
            <person name="Browne H."/>
            <person name="Corton N."/>
            <person name="Hauser H."/>
            <person name="Gamble J."/>
            <person name="Gilderthorp R."/>
            <person name="Marcello L."/>
            <person name="McQuillan J."/>
            <person name="Otto T.D."/>
            <person name="Quail M.A."/>
            <person name="Sanders M.J."/>
            <person name="van Tonder A."/>
            <person name="Ginger M.L."/>
            <person name="Field M.C."/>
            <person name="Barry J.D."/>
            <person name="Hertz-Fowler C."/>
            <person name="Berriman M."/>
        </authorList>
    </citation>
    <scope>NUCLEOTIDE SEQUENCE</scope>
    <source>
        <strain evidence="18">IL3000</strain>
    </source>
</reference>
<dbReference type="PIRSF" id="PIRSF016408">
    <property type="entry name" value="PAGM"/>
    <property type="match status" value="1"/>
</dbReference>
<feature type="domain" description="Alpha-D-phosphohexomutase alpha/beta/alpha" evidence="16">
    <location>
        <begin position="71"/>
        <end position="106"/>
    </location>
</feature>
<evidence type="ECO:0000256" key="10">
    <source>
        <dbReference type="PIRNR" id="PIRNR016408"/>
    </source>
</evidence>
<feature type="binding site" evidence="13">
    <location>
        <position position="350"/>
    </location>
    <ligand>
        <name>Mg(2+)</name>
        <dbReference type="ChEBI" id="CHEBI:18420"/>
    </ligand>
</feature>
<feature type="binding site" evidence="12">
    <location>
        <begin position="574"/>
        <end position="578"/>
    </location>
    <ligand>
        <name>substrate</name>
    </ligand>
</feature>
<evidence type="ECO:0000313" key="18">
    <source>
        <dbReference type="EMBL" id="CCC91848.1"/>
    </source>
</evidence>
<comment type="similarity">
    <text evidence="3 10">Belongs to the phosphohexose mutase family.</text>
</comment>
<dbReference type="Gene3D" id="3.30.310.50">
    <property type="entry name" value="Alpha-D-phosphohexomutase, C-terminal domain"/>
    <property type="match status" value="1"/>
</dbReference>
<dbReference type="Pfam" id="PF21404">
    <property type="entry name" value="AMG1_III"/>
    <property type="match status" value="1"/>
</dbReference>
<feature type="domain" description="Alpha-D-phosphohexomutase C-terminal" evidence="15">
    <location>
        <begin position="570"/>
        <end position="603"/>
    </location>
</feature>
<dbReference type="SUPFAM" id="SSF55957">
    <property type="entry name" value="Phosphoglucomutase, C-terminal domain"/>
    <property type="match status" value="1"/>
</dbReference>
<evidence type="ECO:0000256" key="5">
    <source>
        <dbReference type="ARBA" id="ARBA00022723"/>
    </source>
</evidence>
<accession>G0UR37</accession>
<feature type="binding site" evidence="13">
    <location>
        <position position="348"/>
    </location>
    <ligand>
        <name>Mg(2+)</name>
        <dbReference type="ChEBI" id="CHEBI:18420"/>
    </ligand>
</feature>
<dbReference type="VEuPathDB" id="TriTrypDB:TcIL3000_8_540"/>
<dbReference type="Pfam" id="PF00408">
    <property type="entry name" value="PGM_PMM_IV"/>
    <property type="match status" value="1"/>
</dbReference>
<dbReference type="SUPFAM" id="SSF53738">
    <property type="entry name" value="Phosphoglucomutase, first 3 domains"/>
    <property type="match status" value="2"/>
</dbReference>
<evidence type="ECO:0000256" key="13">
    <source>
        <dbReference type="PIRSR" id="PIRSR016408-3"/>
    </source>
</evidence>
<evidence type="ECO:0000256" key="4">
    <source>
        <dbReference type="ARBA" id="ARBA00012731"/>
    </source>
</evidence>
<dbReference type="AlphaFoldDB" id="G0UR37"/>
<comment type="catalytic activity">
    <reaction evidence="1 10">
        <text>N-acetyl-alpha-D-glucosamine 1-phosphate = N-acetyl-D-glucosamine 6-phosphate</text>
        <dbReference type="Rhea" id="RHEA:23804"/>
        <dbReference type="ChEBI" id="CHEBI:57513"/>
        <dbReference type="ChEBI" id="CHEBI:57776"/>
        <dbReference type="EC" id="5.4.2.3"/>
    </reaction>
</comment>
<evidence type="ECO:0000259" key="15">
    <source>
        <dbReference type="Pfam" id="PF00408"/>
    </source>
</evidence>
<dbReference type="GO" id="GO:0005975">
    <property type="term" value="P:carbohydrate metabolic process"/>
    <property type="evidence" value="ECO:0007669"/>
    <property type="project" value="InterPro"/>
</dbReference>
<gene>
    <name evidence="18" type="ORF">TCIL3000_8_540</name>
</gene>
<keyword evidence="6 10" id="KW-0460">Magnesium</keyword>
<dbReference type="InterPro" id="IPR016657">
    <property type="entry name" value="PAGM"/>
</dbReference>
<feature type="binding site" description="via phosphate group" evidence="13">
    <location>
        <position position="81"/>
    </location>
    <ligand>
        <name>Mg(2+)</name>
        <dbReference type="ChEBI" id="CHEBI:18420"/>
    </ligand>
</feature>
<protein>
    <recommendedName>
        <fullName evidence="4 10">Phosphoacetylglucosamine mutase</fullName>
        <shortName evidence="10">PAGM</shortName>
        <ecNumber evidence="4 10">5.4.2.3</ecNumber>
    </recommendedName>
    <alternativeName>
        <fullName evidence="9 10">Acetylglucosamine phosphomutase</fullName>
    </alternativeName>
    <alternativeName>
        <fullName evidence="8 10">N-acetylglucosamine-phosphate mutase</fullName>
    </alternativeName>
</protein>
<evidence type="ECO:0000256" key="3">
    <source>
        <dbReference type="ARBA" id="ARBA00010231"/>
    </source>
</evidence>
<evidence type="ECO:0000256" key="12">
    <source>
        <dbReference type="PIRSR" id="PIRSR016408-2"/>
    </source>
</evidence>
<feature type="active site" description="Phosphoserine intermediate" evidence="11">
    <location>
        <position position="81"/>
    </location>
</feature>
<evidence type="ECO:0000259" key="16">
    <source>
        <dbReference type="Pfam" id="PF02878"/>
    </source>
</evidence>
<dbReference type="EC" id="5.4.2.3" evidence="4 10"/>
<evidence type="ECO:0000256" key="8">
    <source>
        <dbReference type="ARBA" id="ARBA00031926"/>
    </source>
</evidence>
<dbReference type="InterPro" id="IPR016055">
    <property type="entry name" value="A-D-PHexomutase_a/b/a-I/II/III"/>
</dbReference>
<comment type="pathway">
    <text evidence="2 10">Nucleotide-sugar biosynthesis; UDP-N-acetyl-alpha-D-glucosamine biosynthesis; N-acetyl-alpha-D-glucosamine 1-phosphate from alpha-D-glucosamine 6-phosphate (route I): step 2/2.</text>
</comment>
<proteinExistence type="inferred from homology"/>
<organism evidence="18">
    <name type="scientific">Trypanosoma congolense (strain IL3000)</name>
    <dbReference type="NCBI Taxonomy" id="1068625"/>
    <lineage>
        <taxon>Eukaryota</taxon>
        <taxon>Discoba</taxon>
        <taxon>Euglenozoa</taxon>
        <taxon>Kinetoplastea</taxon>
        <taxon>Metakinetoplastina</taxon>
        <taxon>Trypanosomatida</taxon>
        <taxon>Trypanosomatidae</taxon>
        <taxon>Trypanosoma</taxon>
        <taxon>Nannomonas</taxon>
    </lineage>
</organism>
<evidence type="ECO:0000259" key="17">
    <source>
        <dbReference type="Pfam" id="PF21404"/>
    </source>
</evidence>
<feature type="binding site" evidence="13">
    <location>
        <position position="352"/>
    </location>
    <ligand>
        <name>Mg(2+)</name>
        <dbReference type="ChEBI" id="CHEBI:18420"/>
    </ligand>
</feature>